<dbReference type="Pfam" id="PF12484">
    <property type="entry name" value="PPE-SVP"/>
    <property type="match status" value="1"/>
</dbReference>
<dbReference type="FunFam" id="1.20.1260.20:FF:000001">
    <property type="entry name" value="PPE family protein PPE41"/>
    <property type="match status" value="1"/>
</dbReference>
<name>A0A1X1T2S3_9MYCO</name>
<comment type="similarity">
    <text evidence="1">Belongs to the mycobacterial PPE family.</text>
</comment>
<accession>A0A1X1T2S3</accession>
<dbReference type="EMBL" id="AP022613">
    <property type="protein sequence ID" value="BBZ41101.1"/>
    <property type="molecule type" value="Genomic_DNA"/>
</dbReference>
<proteinExistence type="inferred from homology"/>
<feature type="domain" description="PPE" evidence="2">
    <location>
        <begin position="2"/>
        <end position="166"/>
    </location>
</feature>
<dbReference type="GO" id="GO:0052572">
    <property type="term" value="P:response to host immune response"/>
    <property type="evidence" value="ECO:0007669"/>
    <property type="project" value="TreeGrafter"/>
</dbReference>
<sequence length="377" mass="36610">MDFLVLPPEINSTRMHGGAGSEPLLTAAAAWRSLATDLYASAAAFRAVLSALTDGVWSGPAALAMAGAAAPYEGWLSASAAQAEEAAAQARSAATAFETARAATVHPAAVAANRVQLIALVATNFLGQNTPAIAATEFDYAEMWAQDVAAMVAYHAGAMSVASTLTPFGTPPIKLVGSAFRATAAASDPPPADPPPMTPPTMPSLPTLQSLLQALTSGVQGLASPVGTAISPLMMLMSAAMQGSTQSAALTNAAGAVPAAALSVGGALPDVKALGGAAGLGGVGVSAGLGQGRLVGALSVPADWAGSMPARSASAAMSGLAAMPDTAPTTAAPGLGGMPMPMPMGGAGAGGAMMGRGGASPHVVQNRPSVVPRAGVG</sequence>
<dbReference type="PANTHER" id="PTHR46766:SF1">
    <property type="entry name" value="GLUTAMINE-RICH PROTEIN 2"/>
    <property type="match status" value="1"/>
</dbReference>
<evidence type="ECO:0000259" key="2">
    <source>
        <dbReference type="Pfam" id="PF00823"/>
    </source>
</evidence>
<dbReference type="OrthoDB" id="4753779at2"/>
<evidence type="ECO:0000259" key="3">
    <source>
        <dbReference type="Pfam" id="PF12484"/>
    </source>
</evidence>
<dbReference type="PANTHER" id="PTHR46766">
    <property type="entry name" value="GLUTAMINE-RICH PROTEIN 2"/>
    <property type="match status" value="1"/>
</dbReference>
<evidence type="ECO:0000313" key="4">
    <source>
        <dbReference type="EMBL" id="BBZ41101.1"/>
    </source>
</evidence>
<organism evidence="4 5">
    <name type="scientific">Mycobacterium conspicuum</name>
    <dbReference type="NCBI Taxonomy" id="44010"/>
    <lineage>
        <taxon>Bacteria</taxon>
        <taxon>Bacillati</taxon>
        <taxon>Actinomycetota</taxon>
        <taxon>Actinomycetes</taxon>
        <taxon>Mycobacteriales</taxon>
        <taxon>Mycobacteriaceae</taxon>
        <taxon>Mycobacterium</taxon>
    </lineage>
</organism>
<evidence type="ECO:0000256" key="1">
    <source>
        <dbReference type="ARBA" id="ARBA00010652"/>
    </source>
</evidence>
<dbReference type="STRING" id="44010.AWC00_19585"/>
<reference evidence="4 5" key="1">
    <citation type="journal article" date="2019" name="Emerg. Microbes Infect.">
        <title>Comprehensive subspecies identification of 175 nontuberculous mycobacteria species based on 7547 genomic profiles.</title>
        <authorList>
            <person name="Matsumoto Y."/>
            <person name="Kinjo T."/>
            <person name="Motooka D."/>
            <person name="Nabeya D."/>
            <person name="Jung N."/>
            <person name="Uechi K."/>
            <person name="Horii T."/>
            <person name="Iida T."/>
            <person name="Fujita J."/>
            <person name="Nakamura S."/>
        </authorList>
    </citation>
    <scope>NUCLEOTIDE SEQUENCE [LARGE SCALE GENOMIC DNA]</scope>
    <source>
        <strain evidence="4 5">JCM 14738</strain>
    </source>
</reference>
<dbReference type="InterPro" id="IPR022171">
    <property type="entry name" value="PPE_C"/>
</dbReference>
<dbReference type="Pfam" id="PF00823">
    <property type="entry name" value="PPE"/>
    <property type="match status" value="1"/>
</dbReference>
<dbReference type="InterPro" id="IPR000030">
    <property type="entry name" value="PPE_dom"/>
</dbReference>
<dbReference type="AlphaFoldDB" id="A0A1X1T2S3"/>
<feature type="domain" description="PPE family C-terminal" evidence="3">
    <location>
        <begin position="286"/>
        <end position="373"/>
    </location>
</feature>
<dbReference type="Gene3D" id="1.20.1260.20">
    <property type="entry name" value="PPE superfamily"/>
    <property type="match status" value="1"/>
</dbReference>
<keyword evidence="5" id="KW-1185">Reference proteome</keyword>
<dbReference type="SUPFAM" id="SSF140459">
    <property type="entry name" value="PE/PPE dimer-like"/>
    <property type="match status" value="1"/>
</dbReference>
<gene>
    <name evidence="4" type="primary">PPE38</name>
    <name evidence="4" type="ORF">MCNS_41640</name>
</gene>
<dbReference type="InterPro" id="IPR038332">
    <property type="entry name" value="PPE_sf"/>
</dbReference>
<dbReference type="RefSeq" id="WP_085234446.1">
    <property type="nucleotide sequence ID" value="NZ_AP022613.1"/>
</dbReference>
<dbReference type="Proteomes" id="UP000467385">
    <property type="component" value="Chromosome"/>
</dbReference>
<evidence type="ECO:0000313" key="5">
    <source>
        <dbReference type="Proteomes" id="UP000467385"/>
    </source>
</evidence>
<protein>
    <submittedName>
        <fullName evidence="4">Putative PPE family protein PPE38</fullName>
    </submittedName>
</protein>